<dbReference type="AlphaFoldDB" id="A0A956SG72"/>
<reference evidence="1" key="1">
    <citation type="submission" date="2020-04" db="EMBL/GenBank/DDBJ databases">
        <authorList>
            <person name="Zhang T."/>
        </authorList>
    </citation>
    <scope>NUCLEOTIDE SEQUENCE</scope>
    <source>
        <strain evidence="1">HKST-UBA02</strain>
    </source>
</reference>
<feature type="non-terminal residue" evidence="1">
    <location>
        <position position="1"/>
    </location>
</feature>
<organism evidence="1 2">
    <name type="scientific">Eiseniibacteriota bacterium</name>
    <dbReference type="NCBI Taxonomy" id="2212470"/>
    <lineage>
        <taxon>Bacteria</taxon>
        <taxon>Candidatus Eiseniibacteriota</taxon>
    </lineage>
</organism>
<reference evidence="1" key="2">
    <citation type="journal article" date="2021" name="Microbiome">
        <title>Successional dynamics and alternative stable states in a saline activated sludge microbial community over 9 years.</title>
        <authorList>
            <person name="Wang Y."/>
            <person name="Ye J."/>
            <person name="Ju F."/>
            <person name="Liu L."/>
            <person name="Boyd J.A."/>
            <person name="Deng Y."/>
            <person name="Parks D.H."/>
            <person name="Jiang X."/>
            <person name="Yin X."/>
            <person name="Woodcroft B.J."/>
            <person name="Tyson G.W."/>
            <person name="Hugenholtz P."/>
            <person name="Polz M.F."/>
            <person name="Zhang T."/>
        </authorList>
    </citation>
    <scope>NUCLEOTIDE SEQUENCE</scope>
    <source>
        <strain evidence="1">HKST-UBA02</strain>
    </source>
</reference>
<protein>
    <submittedName>
        <fullName evidence="1">DUF3798 domain-containing protein</fullName>
    </submittedName>
</protein>
<comment type="caution">
    <text evidence="1">The sequence shown here is derived from an EMBL/GenBank/DDBJ whole genome shotgun (WGS) entry which is preliminary data.</text>
</comment>
<evidence type="ECO:0000313" key="1">
    <source>
        <dbReference type="EMBL" id="MCA9759455.1"/>
    </source>
</evidence>
<name>A0A956SG72_UNCEI</name>
<gene>
    <name evidence="1" type="ORF">KDA27_26915</name>
</gene>
<dbReference type="Pfam" id="PF12683">
    <property type="entry name" value="DUF3798"/>
    <property type="match status" value="1"/>
</dbReference>
<dbReference type="Proteomes" id="UP000739538">
    <property type="component" value="Unassembled WGS sequence"/>
</dbReference>
<accession>A0A956SG72</accession>
<dbReference type="InterPro" id="IPR024258">
    <property type="entry name" value="DUF3798"/>
</dbReference>
<dbReference type="Gene3D" id="3.40.50.11390">
    <property type="match status" value="1"/>
</dbReference>
<sequence length="124" mass="12956">TVDNHAIMPEQCCPSPTHGYPGALGIAISDEDAGDMGKIREAIHAKVDAAGNSGRMGAWPVSVGMVAIDALTEHAIAVVNGTAEITDQATVQAELQKAADASVTVLPFEGKPNYYMFLIDSVIF</sequence>
<dbReference type="EMBL" id="JAGQHS010000351">
    <property type="protein sequence ID" value="MCA9759455.1"/>
    <property type="molecule type" value="Genomic_DNA"/>
</dbReference>
<evidence type="ECO:0000313" key="2">
    <source>
        <dbReference type="Proteomes" id="UP000739538"/>
    </source>
</evidence>
<proteinExistence type="predicted"/>